<dbReference type="GO" id="GO:0043409">
    <property type="term" value="P:negative regulation of MAPK cascade"/>
    <property type="evidence" value="ECO:0007669"/>
    <property type="project" value="TreeGrafter"/>
</dbReference>
<dbReference type="CDD" id="cd14498">
    <property type="entry name" value="DSP"/>
    <property type="match status" value="1"/>
</dbReference>
<name>A0A9D4UCP0_ADICA</name>
<dbReference type="PANTHER" id="PTHR10159:SF511">
    <property type="entry name" value="DUAL SPECIFICITY PROTEIN PHOSPHATASE 1"/>
    <property type="match status" value="1"/>
</dbReference>
<sequence length="109" mass="12183">MVEAMYPSDFKYKSVQVRDSADVDLGEHFDECFAFIDEARQSGGSVLVHCFAGKSRSVTVVVAYLMKTYGMNFTEALDLVRSKRPQAAPNPGFILQLKMLERKLAGEVQ</sequence>
<gene>
    <name evidence="7" type="ORF">GOP47_0019912</name>
</gene>
<reference evidence="7" key="1">
    <citation type="submission" date="2021-01" db="EMBL/GenBank/DDBJ databases">
        <title>Adiantum capillus-veneris genome.</title>
        <authorList>
            <person name="Fang Y."/>
            <person name="Liao Q."/>
        </authorList>
    </citation>
    <scope>NUCLEOTIDE SEQUENCE</scope>
    <source>
        <strain evidence="7">H3</strain>
        <tissue evidence="7">Leaf</tissue>
    </source>
</reference>
<dbReference type="Pfam" id="PF00782">
    <property type="entry name" value="DSPc"/>
    <property type="match status" value="1"/>
</dbReference>
<dbReference type="AlphaFoldDB" id="A0A9D4UCP0"/>
<dbReference type="EMBL" id="JABFUD020000019">
    <property type="protein sequence ID" value="KAI5065217.1"/>
    <property type="molecule type" value="Genomic_DNA"/>
</dbReference>
<protein>
    <recommendedName>
        <fullName evidence="2">protein-tyrosine-phosphatase</fullName>
        <ecNumber evidence="2">3.1.3.48</ecNumber>
    </recommendedName>
</protein>
<dbReference type="GO" id="GO:0005737">
    <property type="term" value="C:cytoplasm"/>
    <property type="evidence" value="ECO:0007669"/>
    <property type="project" value="TreeGrafter"/>
</dbReference>
<feature type="domain" description="Tyrosine specific protein phosphatases" evidence="6">
    <location>
        <begin position="27"/>
        <end position="85"/>
    </location>
</feature>
<dbReference type="GO" id="GO:0008330">
    <property type="term" value="F:protein tyrosine/threonine phosphatase activity"/>
    <property type="evidence" value="ECO:0007669"/>
    <property type="project" value="TreeGrafter"/>
</dbReference>
<dbReference type="InterPro" id="IPR003595">
    <property type="entry name" value="Tyr_Pase_cat"/>
</dbReference>
<dbReference type="FunFam" id="3.90.190.10:FF:000157">
    <property type="entry name" value="Protein-tyrosine phosphatase"/>
    <property type="match status" value="1"/>
</dbReference>
<evidence type="ECO:0000259" key="6">
    <source>
        <dbReference type="PROSITE" id="PS50056"/>
    </source>
</evidence>
<comment type="similarity">
    <text evidence="1">Belongs to the protein-tyrosine phosphatase family. Non-receptor class dual specificity subfamily.</text>
</comment>
<evidence type="ECO:0000256" key="2">
    <source>
        <dbReference type="ARBA" id="ARBA00013064"/>
    </source>
</evidence>
<proteinExistence type="inferred from homology"/>
<evidence type="ECO:0000256" key="3">
    <source>
        <dbReference type="ARBA" id="ARBA00022801"/>
    </source>
</evidence>
<feature type="domain" description="Tyrosine-protein phosphatase" evidence="5">
    <location>
        <begin position="1"/>
        <end position="106"/>
    </location>
</feature>
<dbReference type="Proteomes" id="UP000886520">
    <property type="component" value="Chromosome 19"/>
</dbReference>
<keyword evidence="4" id="KW-0904">Protein phosphatase</keyword>
<dbReference type="PROSITE" id="PS50056">
    <property type="entry name" value="TYR_PHOSPHATASE_2"/>
    <property type="match status" value="1"/>
</dbReference>
<dbReference type="InterPro" id="IPR000387">
    <property type="entry name" value="Tyr_Pase_dom"/>
</dbReference>
<dbReference type="PROSITE" id="PS50054">
    <property type="entry name" value="TYR_PHOSPHATASE_DUAL"/>
    <property type="match status" value="1"/>
</dbReference>
<dbReference type="GO" id="GO:0017017">
    <property type="term" value="F:MAP kinase tyrosine/serine/threonine phosphatase activity"/>
    <property type="evidence" value="ECO:0007669"/>
    <property type="project" value="TreeGrafter"/>
</dbReference>
<evidence type="ECO:0000313" key="8">
    <source>
        <dbReference type="Proteomes" id="UP000886520"/>
    </source>
</evidence>
<dbReference type="EC" id="3.1.3.48" evidence="2"/>
<keyword evidence="8" id="KW-1185">Reference proteome</keyword>
<dbReference type="GO" id="GO:0033550">
    <property type="term" value="F:MAP kinase tyrosine phosphatase activity"/>
    <property type="evidence" value="ECO:0007669"/>
    <property type="project" value="TreeGrafter"/>
</dbReference>
<dbReference type="SUPFAM" id="SSF52799">
    <property type="entry name" value="(Phosphotyrosine protein) phosphatases II"/>
    <property type="match status" value="1"/>
</dbReference>
<dbReference type="PANTHER" id="PTHR10159">
    <property type="entry name" value="DUAL SPECIFICITY PROTEIN PHOSPHATASE"/>
    <property type="match status" value="1"/>
</dbReference>
<evidence type="ECO:0000259" key="5">
    <source>
        <dbReference type="PROSITE" id="PS50054"/>
    </source>
</evidence>
<evidence type="ECO:0000313" key="7">
    <source>
        <dbReference type="EMBL" id="KAI5065217.1"/>
    </source>
</evidence>
<organism evidence="7 8">
    <name type="scientific">Adiantum capillus-veneris</name>
    <name type="common">Maidenhair fern</name>
    <dbReference type="NCBI Taxonomy" id="13818"/>
    <lineage>
        <taxon>Eukaryota</taxon>
        <taxon>Viridiplantae</taxon>
        <taxon>Streptophyta</taxon>
        <taxon>Embryophyta</taxon>
        <taxon>Tracheophyta</taxon>
        <taxon>Polypodiopsida</taxon>
        <taxon>Polypodiidae</taxon>
        <taxon>Polypodiales</taxon>
        <taxon>Pteridineae</taxon>
        <taxon>Pteridaceae</taxon>
        <taxon>Vittarioideae</taxon>
        <taxon>Adiantum</taxon>
    </lineage>
</organism>
<accession>A0A9D4UCP0</accession>
<keyword evidence="3" id="KW-0378">Hydrolase</keyword>
<dbReference type="Gene3D" id="3.90.190.10">
    <property type="entry name" value="Protein tyrosine phosphatase superfamily"/>
    <property type="match status" value="1"/>
</dbReference>
<evidence type="ECO:0000256" key="4">
    <source>
        <dbReference type="ARBA" id="ARBA00022912"/>
    </source>
</evidence>
<dbReference type="InterPro" id="IPR029021">
    <property type="entry name" value="Prot-tyrosine_phosphatase-like"/>
</dbReference>
<dbReference type="SMART" id="SM00195">
    <property type="entry name" value="DSPc"/>
    <property type="match status" value="1"/>
</dbReference>
<comment type="caution">
    <text evidence="7">The sequence shown here is derived from an EMBL/GenBank/DDBJ whole genome shotgun (WGS) entry which is preliminary data.</text>
</comment>
<dbReference type="SMART" id="SM00404">
    <property type="entry name" value="PTPc_motif"/>
    <property type="match status" value="1"/>
</dbReference>
<evidence type="ECO:0000256" key="1">
    <source>
        <dbReference type="ARBA" id="ARBA00008601"/>
    </source>
</evidence>
<dbReference type="OrthoDB" id="10252009at2759"/>
<dbReference type="InterPro" id="IPR000340">
    <property type="entry name" value="Dual-sp_phosphatase_cat-dom"/>
</dbReference>
<dbReference type="InterPro" id="IPR020422">
    <property type="entry name" value="TYR_PHOSPHATASE_DUAL_dom"/>
</dbReference>